<name>G0MFJ0_CAEBE</name>
<dbReference type="AlphaFoldDB" id="G0MFJ0"/>
<feature type="compositionally biased region" description="Polar residues" evidence="1">
    <location>
        <begin position="130"/>
        <end position="140"/>
    </location>
</feature>
<feature type="compositionally biased region" description="Polar residues" evidence="1">
    <location>
        <begin position="114"/>
        <end position="123"/>
    </location>
</feature>
<evidence type="ECO:0000313" key="2">
    <source>
        <dbReference type="EMBL" id="EGT54209.1"/>
    </source>
</evidence>
<keyword evidence="3" id="KW-1185">Reference proteome</keyword>
<feature type="region of interest" description="Disordered" evidence="1">
    <location>
        <begin position="114"/>
        <end position="190"/>
    </location>
</feature>
<protein>
    <submittedName>
        <fullName evidence="2">Uncharacterized protein</fullName>
    </submittedName>
</protein>
<gene>
    <name evidence="2" type="ORF">CAEBREN_15984</name>
</gene>
<evidence type="ECO:0000256" key="1">
    <source>
        <dbReference type="SAM" id="MobiDB-lite"/>
    </source>
</evidence>
<dbReference type="InParanoid" id="G0MFJ0"/>
<sequence length="347" mass="39195">MQDGAKTFKRRATQTLEKANVTIEEAYKLLSINEREISVDNFTNKIKDLLIDKEKLYELEEEIPSIVEDDDGTSPEEKQQILKSLKDHVIPSIRKLVKEIEEAIGHLERRVNSMRTKTHTWSEGTRAPGEQSTINNKDAPSSNNQQQRSRSMPPRVSPTHRQERNTEASERVQQGTESPGVTYPSNGNKRLEDKMDTLLSFLMSSRGNVCNIRSAPTLNDSDQPAKQEKMLIQFQVTPTFISQQDERSHQDSSTCPRNMYDSIPQHQSPKAFPKQCPEGLVNCHVTDSSSCYDGSDMYKRHIYHSSLHGEGRSPSPRSVAAPIPLVSPQLPTSSSLSSLESYIYYST</sequence>
<dbReference type="Proteomes" id="UP000008068">
    <property type="component" value="Unassembled WGS sequence"/>
</dbReference>
<dbReference type="HOGENOM" id="CLU_799804_0_0_1"/>
<proteinExistence type="predicted"/>
<accession>G0MFJ0</accession>
<reference evidence="3" key="1">
    <citation type="submission" date="2011-07" db="EMBL/GenBank/DDBJ databases">
        <authorList>
            <consortium name="Caenorhabditis brenneri Sequencing and Analysis Consortium"/>
            <person name="Wilson R.K."/>
        </authorList>
    </citation>
    <scope>NUCLEOTIDE SEQUENCE [LARGE SCALE GENOMIC DNA]</scope>
    <source>
        <strain evidence="3">PB2801</strain>
    </source>
</reference>
<dbReference type="EMBL" id="GL379792">
    <property type="protein sequence ID" value="EGT54209.1"/>
    <property type="molecule type" value="Genomic_DNA"/>
</dbReference>
<feature type="compositionally biased region" description="Basic and acidic residues" evidence="1">
    <location>
        <begin position="160"/>
        <end position="170"/>
    </location>
</feature>
<feature type="compositionally biased region" description="Polar residues" evidence="1">
    <location>
        <begin position="171"/>
        <end position="188"/>
    </location>
</feature>
<feature type="compositionally biased region" description="Low complexity" evidence="1">
    <location>
        <begin position="141"/>
        <end position="151"/>
    </location>
</feature>
<evidence type="ECO:0000313" key="3">
    <source>
        <dbReference type="Proteomes" id="UP000008068"/>
    </source>
</evidence>
<organism evidence="3">
    <name type="scientific">Caenorhabditis brenneri</name>
    <name type="common">Nematode worm</name>
    <dbReference type="NCBI Taxonomy" id="135651"/>
    <lineage>
        <taxon>Eukaryota</taxon>
        <taxon>Metazoa</taxon>
        <taxon>Ecdysozoa</taxon>
        <taxon>Nematoda</taxon>
        <taxon>Chromadorea</taxon>
        <taxon>Rhabditida</taxon>
        <taxon>Rhabditina</taxon>
        <taxon>Rhabditomorpha</taxon>
        <taxon>Rhabditoidea</taxon>
        <taxon>Rhabditidae</taxon>
        <taxon>Peloderinae</taxon>
        <taxon>Caenorhabditis</taxon>
    </lineage>
</organism>